<dbReference type="RefSeq" id="WP_069111108.1">
    <property type="nucleotide sequence ID" value="NZ_FNUC01000003.1"/>
</dbReference>
<dbReference type="OrthoDB" id="5188812at2"/>
<gene>
    <name evidence="1" type="ORF">SAMN04488561_1486</name>
</gene>
<reference evidence="2" key="1">
    <citation type="submission" date="2016-10" db="EMBL/GenBank/DDBJ databases">
        <authorList>
            <person name="Varghese N."/>
            <person name="Submissions S."/>
        </authorList>
    </citation>
    <scope>NUCLEOTIDE SEQUENCE [LARGE SCALE GENOMIC DNA]</scope>
    <source>
        <strain evidence="2">DSM 45237</strain>
    </source>
</reference>
<organism evidence="1 2">
    <name type="scientific">Jiangella alba</name>
    <dbReference type="NCBI Taxonomy" id="561176"/>
    <lineage>
        <taxon>Bacteria</taxon>
        <taxon>Bacillati</taxon>
        <taxon>Actinomycetota</taxon>
        <taxon>Actinomycetes</taxon>
        <taxon>Jiangellales</taxon>
        <taxon>Jiangellaceae</taxon>
        <taxon>Jiangella</taxon>
    </lineage>
</organism>
<protein>
    <submittedName>
        <fullName evidence="1">Uncharacterized protein</fullName>
    </submittedName>
</protein>
<name>A0A1H5J8U5_9ACTN</name>
<evidence type="ECO:0000313" key="1">
    <source>
        <dbReference type="EMBL" id="SEE48840.1"/>
    </source>
</evidence>
<dbReference type="Proteomes" id="UP000181980">
    <property type="component" value="Unassembled WGS sequence"/>
</dbReference>
<keyword evidence="2" id="KW-1185">Reference proteome</keyword>
<evidence type="ECO:0000313" key="2">
    <source>
        <dbReference type="Proteomes" id="UP000181980"/>
    </source>
</evidence>
<sequence length="92" mass="10236">MTTRSLAQPDRCARKWCEEAGEHEVHRQYLTAFRTTEGRSIGVNVVQVGDQPQAVELTMLPRRGRDLSIVFQVANAEAIARGMRAGARRAGQ</sequence>
<dbReference type="EMBL" id="FNUC01000003">
    <property type="protein sequence ID" value="SEE48840.1"/>
    <property type="molecule type" value="Genomic_DNA"/>
</dbReference>
<proteinExistence type="predicted"/>
<accession>A0A1H5J8U5</accession>
<dbReference type="AlphaFoldDB" id="A0A1H5J8U5"/>